<proteinExistence type="predicted"/>
<dbReference type="InterPro" id="IPR050625">
    <property type="entry name" value="ParA/MinD_ATPase"/>
</dbReference>
<dbReference type="PANTHER" id="PTHR43384:SF14">
    <property type="entry name" value="ESX-1 SECRETION-ASSOCIATED PROTEIN ESPI"/>
    <property type="match status" value="1"/>
</dbReference>
<evidence type="ECO:0000313" key="3">
    <source>
        <dbReference type="EMBL" id="MEV4289107.1"/>
    </source>
</evidence>
<feature type="compositionally biased region" description="Polar residues" evidence="1">
    <location>
        <begin position="673"/>
        <end position="682"/>
    </location>
</feature>
<dbReference type="RefSeq" id="WP_364454811.1">
    <property type="nucleotide sequence ID" value="NZ_JBFARM010000008.1"/>
</dbReference>
<feature type="transmembrane region" description="Helical" evidence="2">
    <location>
        <begin position="36"/>
        <end position="56"/>
    </location>
</feature>
<sequence>MREEDRVDLPTYTNIWRIEKRLYKLYDLRLPMPLPIVWIGVFVGVFVPWSLLLILVGVPVAMPWHVLFLVPPGIVTWLSTRPVIEGKRLTELLESQMRYLGEPKAWYRLAPGAEPETVTFSARVWRTAPVRVKARRPAKARQAQRRAEEQRAAGPRQVRPAVAAAAAAAGQAPVAEPTTGRTGWGSRRGTAPALRGRARQGTAEALPAGRERPLALPPGTDPNGADRPTETGRERVRQEDGTKAVRGRARARQEAGAETVRGRVRQEDGAEAVRGRASHEGGAEAVRGRAAQEDGAEAVRGQARQEDGARRKGGKRRIFGRDDAVQEAASQQTALREAALREAALREATLREATHGAGEEPVTRLATPSRPAQEPTVSEHGQDEASAPEQGESAAGERTASPRERDETQAQDQAEARVHGEVAEAEGSEARGDGEAEGRDVRGGTVVPIRSGGQGRKSAAAKPIDTEALRRLRRLAASADAPSDAAARSDARTDAGDRVGSERHEDEVARDQHRKGQPPRLGPALVLPGPHRAWPPLDPNAKPLPRPPAPRPEQPTGDAATGARAGSGEDTPAIQSSAPGAGGTAVPDEVTATGTEDSHGAAAGGAAASGTPADATSASAPAASTPKDSSFTASGDAVSSDARRGNAASGDAASGGAVSGDAASGGSERRVASGNTGSTEATGSVEVTEATGSVEATEATGSAEATEAAGSTAPAQDSQLADSTKPTQSDELAGSADAGRSTGANEPEPNGIGGTEGARSEAAGAEPAATIGGAEDTGDAEESGEQGRRGGGWPRLAPVAPDAPAPATHRVSERPDGSAPATYRVPERPDAPAPAARRAPERPDAPTPAARRAPERPDAPAPAAYRAPERPVAPLRGRPGVPADGRPGEIVAPVPGPRPGEGRVRRVESVVGRDSGGWRRIAQVVVGGSSVRTDGSEIDEARARAVFSGSRRILVLGCTGGAGQSTTALMLGHTFAQYRDDRIVAVDANTGGDTLTSRIEPETPETLTSLLAGLDRVSGYLTMRGYTTRTASGLEVISADTDAGAEQRLADRSLFSDHRLGESMRLLDRHYKLAVIDPAAALAARLLPYADQLVLVVPASEEASEAVAMTYEWLDGHGCAELRRRAVMVVNGVSRRSMADVEQAESVARGRCRAIVRVPWDDDLAPGGAEVVDPGQLRAAGRRAYLALAGVVVAGFAAQSAQTARTAQSAQSVRPSDEELASDPPGTRIGER</sequence>
<accession>A0ABV3H9A8</accession>
<dbReference type="Pfam" id="PF12648">
    <property type="entry name" value="TcpE"/>
    <property type="match status" value="1"/>
</dbReference>
<feature type="compositionally biased region" description="Basic and acidic residues" evidence="1">
    <location>
        <begin position="251"/>
        <end position="292"/>
    </location>
</feature>
<feature type="compositionally biased region" description="Low complexity" evidence="1">
    <location>
        <begin position="760"/>
        <end position="774"/>
    </location>
</feature>
<feature type="compositionally biased region" description="Pro residues" evidence="1">
    <location>
        <begin position="536"/>
        <end position="553"/>
    </location>
</feature>
<keyword evidence="4" id="KW-1185">Reference proteome</keyword>
<feature type="region of interest" description="Disordered" evidence="1">
    <location>
        <begin position="133"/>
        <end position="333"/>
    </location>
</feature>
<dbReference type="Proteomes" id="UP001552427">
    <property type="component" value="Unassembled WGS sequence"/>
</dbReference>
<feature type="compositionally biased region" description="Low complexity" evidence="1">
    <location>
        <begin position="695"/>
        <end position="713"/>
    </location>
</feature>
<feature type="compositionally biased region" description="Low complexity" evidence="1">
    <location>
        <begin position="475"/>
        <end position="486"/>
    </location>
</feature>
<feature type="compositionally biased region" description="Low complexity" evidence="1">
    <location>
        <begin position="794"/>
        <end position="807"/>
    </location>
</feature>
<keyword evidence="2" id="KW-1133">Transmembrane helix</keyword>
<reference evidence="3 4" key="1">
    <citation type="submission" date="2024-06" db="EMBL/GenBank/DDBJ databases">
        <title>The Natural Products Discovery Center: Release of the First 8490 Sequenced Strains for Exploring Actinobacteria Biosynthetic Diversity.</title>
        <authorList>
            <person name="Kalkreuter E."/>
            <person name="Kautsar S.A."/>
            <person name="Yang D."/>
            <person name="Bader C.D."/>
            <person name="Teijaro C.N."/>
            <person name="Fluegel L."/>
            <person name="Davis C.M."/>
            <person name="Simpson J.R."/>
            <person name="Lauterbach L."/>
            <person name="Steele A.D."/>
            <person name="Gui C."/>
            <person name="Meng S."/>
            <person name="Li G."/>
            <person name="Viehrig K."/>
            <person name="Ye F."/>
            <person name="Su P."/>
            <person name="Kiefer A.F."/>
            <person name="Nichols A."/>
            <person name="Cepeda A.J."/>
            <person name="Yan W."/>
            <person name="Fan B."/>
            <person name="Jiang Y."/>
            <person name="Adhikari A."/>
            <person name="Zheng C.-J."/>
            <person name="Schuster L."/>
            <person name="Cowan T.M."/>
            <person name="Smanski M.J."/>
            <person name="Chevrette M.G."/>
            <person name="De Carvalho L.P.S."/>
            <person name="Shen B."/>
        </authorList>
    </citation>
    <scope>NUCLEOTIDE SEQUENCE [LARGE SCALE GENOMIC DNA]</scope>
    <source>
        <strain evidence="3 4">NPDC049574</strain>
    </source>
</reference>
<dbReference type="SUPFAM" id="SSF52540">
    <property type="entry name" value="P-loop containing nucleoside triphosphate hydrolases"/>
    <property type="match status" value="1"/>
</dbReference>
<feature type="compositionally biased region" description="Low complexity" evidence="1">
    <location>
        <begin position="152"/>
        <end position="190"/>
    </location>
</feature>
<evidence type="ECO:0000256" key="2">
    <source>
        <dbReference type="SAM" id="Phobius"/>
    </source>
</evidence>
<feature type="compositionally biased region" description="Low complexity" evidence="1">
    <location>
        <begin position="600"/>
        <end position="626"/>
    </location>
</feature>
<feature type="compositionally biased region" description="Basic and acidic residues" evidence="1">
    <location>
        <begin position="487"/>
        <end position="511"/>
    </location>
</feature>
<organism evidence="3 4">
    <name type="scientific">Nonomuraea bangladeshensis</name>
    <dbReference type="NCBI Taxonomy" id="404385"/>
    <lineage>
        <taxon>Bacteria</taxon>
        <taxon>Bacillati</taxon>
        <taxon>Actinomycetota</taxon>
        <taxon>Actinomycetes</taxon>
        <taxon>Streptosporangiales</taxon>
        <taxon>Streptosporangiaceae</taxon>
        <taxon>Nonomuraea</taxon>
    </lineage>
</organism>
<feature type="compositionally biased region" description="Basic residues" evidence="1">
    <location>
        <begin position="133"/>
        <end position="144"/>
    </location>
</feature>
<dbReference type="InterPro" id="IPR025608">
    <property type="entry name" value="TcpE"/>
</dbReference>
<dbReference type="Gene3D" id="3.40.50.300">
    <property type="entry name" value="P-loop containing nucleotide triphosphate hydrolases"/>
    <property type="match status" value="1"/>
</dbReference>
<dbReference type="InterPro" id="IPR027417">
    <property type="entry name" value="P-loop_NTPase"/>
</dbReference>
<name>A0ABV3H9A8_9ACTN</name>
<evidence type="ECO:0000313" key="4">
    <source>
        <dbReference type="Proteomes" id="UP001552427"/>
    </source>
</evidence>
<feature type="region of interest" description="Disordered" evidence="1">
    <location>
        <begin position="1206"/>
        <end position="1232"/>
    </location>
</feature>
<feature type="compositionally biased region" description="Low complexity" evidence="1">
    <location>
        <begin position="861"/>
        <end position="874"/>
    </location>
</feature>
<feature type="compositionally biased region" description="Basic and acidic residues" evidence="1">
    <location>
        <begin position="400"/>
        <end position="442"/>
    </location>
</feature>
<dbReference type="EMBL" id="JBFARM010000008">
    <property type="protein sequence ID" value="MEV4289107.1"/>
    <property type="molecule type" value="Genomic_DNA"/>
</dbReference>
<protein>
    <submittedName>
        <fullName evidence="3">TcpE family conjugal transfer membrane protein</fullName>
    </submittedName>
</protein>
<keyword evidence="2" id="KW-0472">Membrane</keyword>
<feature type="compositionally biased region" description="Polar residues" evidence="1">
    <location>
        <begin position="714"/>
        <end position="730"/>
    </location>
</feature>
<feature type="compositionally biased region" description="Basic and acidic residues" evidence="1">
    <location>
        <begin position="227"/>
        <end position="243"/>
    </location>
</feature>
<gene>
    <name evidence="3" type="ORF">AB0K40_26670</name>
</gene>
<keyword evidence="2" id="KW-0812">Transmembrane</keyword>
<feature type="compositionally biased region" description="Low complexity" evidence="1">
    <location>
        <begin position="645"/>
        <end position="666"/>
    </location>
</feature>
<dbReference type="PANTHER" id="PTHR43384">
    <property type="entry name" value="SEPTUM SITE-DETERMINING PROTEIN MIND HOMOLOG, CHLOROPLASTIC-RELATED"/>
    <property type="match status" value="1"/>
</dbReference>
<evidence type="ECO:0000256" key="1">
    <source>
        <dbReference type="SAM" id="MobiDB-lite"/>
    </source>
</evidence>
<feature type="region of interest" description="Disordered" evidence="1">
    <location>
        <begin position="350"/>
        <end position="903"/>
    </location>
</feature>
<feature type="compositionally biased region" description="Basic and acidic residues" evidence="1">
    <location>
        <begin position="350"/>
        <end position="362"/>
    </location>
</feature>
<comment type="caution">
    <text evidence="3">The sequence shown here is derived from an EMBL/GenBank/DDBJ whole genome shotgun (WGS) entry which is preliminary data.</text>
</comment>